<feature type="region of interest" description="Disordered" evidence="7">
    <location>
        <begin position="171"/>
        <end position="199"/>
    </location>
</feature>
<dbReference type="PANTHER" id="PTHR47437:SF3">
    <property type="entry name" value="C-JUN-AMINO-TERMINAL KINASE-INTERACTING PROTEIN 1"/>
    <property type="match status" value="1"/>
</dbReference>
<dbReference type="CTD" id="100333948"/>
<dbReference type="PROSITE" id="PS50002">
    <property type="entry name" value="SH3"/>
    <property type="match status" value="1"/>
</dbReference>
<dbReference type="Pfam" id="PF14604">
    <property type="entry name" value="SH3_9"/>
    <property type="match status" value="1"/>
</dbReference>
<dbReference type="SMART" id="SM00326">
    <property type="entry name" value="SH3"/>
    <property type="match status" value="1"/>
</dbReference>
<keyword evidence="10" id="KW-1185">Reference proteome</keyword>
<dbReference type="SUPFAM" id="SSF50729">
    <property type="entry name" value="PH domain-like"/>
    <property type="match status" value="1"/>
</dbReference>
<dbReference type="PANTHER" id="PTHR47437">
    <property type="entry name" value="JNK-INTERACTING PROTEIN 1-LIKE PROTEIN"/>
    <property type="match status" value="1"/>
</dbReference>
<evidence type="ECO:0000259" key="8">
    <source>
        <dbReference type="PROSITE" id="PS01179"/>
    </source>
</evidence>
<dbReference type="GeneID" id="115006162"/>
<dbReference type="InterPro" id="IPR036028">
    <property type="entry name" value="SH3-like_dom_sf"/>
</dbReference>
<dbReference type="KEGG" id="cgob:115006162"/>
<dbReference type="SMART" id="SM00462">
    <property type="entry name" value="PTB"/>
    <property type="match status" value="1"/>
</dbReference>
<dbReference type="RefSeq" id="XP_029284103.1">
    <property type="nucleotide sequence ID" value="XM_029428243.1"/>
</dbReference>
<feature type="region of interest" description="Disordered" evidence="7">
    <location>
        <begin position="226"/>
        <end position="322"/>
    </location>
</feature>
<gene>
    <name evidence="11" type="primary">mapk8ip1b</name>
</gene>
<keyword evidence="3 6" id="KW-0728">SH3 domain</keyword>
<evidence type="ECO:0000256" key="6">
    <source>
        <dbReference type="PROSITE-ProRule" id="PRU00192"/>
    </source>
</evidence>
<feature type="region of interest" description="Disordered" evidence="7">
    <location>
        <begin position="1"/>
        <end position="25"/>
    </location>
</feature>
<dbReference type="OrthoDB" id="5965083at2759"/>
<organism evidence="10 11">
    <name type="scientific">Cottoperca gobio</name>
    <name type="common">Frogmouth</name>
    <name type="synonym">Aphritis gobio</name>
    <dbReference type="NCBI Taxonomy" id="56716"/>
    <lineage>
        <taxon>Eukaryota</taxon>
        <taxon>Metazoa</taxon>
        <taxon>Chordata</taxon>
        <taxon>Craniata</taxon>
        <taxon>Vertebrata</taxon>
        <taxon>Euteleostomi</taxon>
        <taxon>Actinopterygii</taxon>
        <taxon>Neopterygii</taxon>
        <taxon>Teleostei</taxon>
        <taxon>Neoteleostei</taxon>
        <taxon>Acanthomorphata</taxon>
        <taxon>Eupercaria</taxon>
        <taxon>Perciformes</taxon>
        <taxon>Notothenioidei</taxon>
        <taxon>Bovichtidae</taxon>
        <taxon>Cottoperca</taxon>
    </lineage>
</organism>
<dbReference type="GO" id="GO:0016301">
    <property type="term" value="F:kinase activity"/>
    <property type="evidence" value="ECO:0007669"/>
    <property type="project" value="UniProtKB-KW"/>
</dbReference>
<dbReference type="Proteomes" id="UP000504630">
    <property type="component" value="Chromosome 3"/>
</dbReference>
<evidence type="ECO:0000256" key="5">
    <source>
        <dbReference type="ARBA" id="ARBA00022553"/>
    </source>
</evidence>
<comment type="subcellular location">
    <subcellularLocation>
        <location evidence="1">Cytoplasm</location>
    </subcellularLocation>
</comment>
<feature type="region of interest" description="Disordered" evidence="7">
    <location>
        <begin position="352"/>
        <end position="396"/>
    </location>
</feature>
<dbReference type="PROSITE" id="PS01179">
    <property type="entry name" value="PID"/>
    <property type="match status" value="1"/>
</dbReference>
<comment type="similarity">
    <text evidence="2">Belongs to the JIP scaffold family.</text>
</comment>
<dbReference type="Gene3D" id="2.30.29.30">
    <property type="entry name" value="Pleckstrin-homology domain (PH domain)/Phosphotyrosine-binding domain (PTB)"/>
    <property type="match status" value="1"/>
</dbReference>
<dbReference type="AlphaFoldDB" id="A0A6J2PDH7"/>
<evidence type="ECO:0000313" key="10">
    <source>
        <dbReference type="Proteomes" id="UP000504630"/>
    </source>
</evidence>
<dbReference type="FunCoup" id="A0A6J2PDH7">
    <property type="interactions" value="1279"/>
</dbReference>
<dbReference type="InterPro" id="IPR035638">
    <property type="entry name" value="JIP1_SH3"/>
</dbReference>
<name>A0A6J2PDH7_COTGO</name>
<dbReference type="InParanoid" id="A0A6J2PDH7"/>
<evidence type="ECO:0000256" key="3">
    <source>
        <dbReference type="ARBA" id="ARBA00022443"/>
    </source>
</evidence>
<dbReference type="CDD" id="cd11943">
    <property type="entry name" value="SH3_JIP1"/>
    <property type="match status" value="1"/>
</dbReference>
<evidence type="ECO:0000256" key="1">
    <source>
        <dbReference type="ARBA" id="ARBA00004496"/>
    </source>
</evidence>
<evidence type="ECO:0000256" key="7">
    <source>
        <dbReference type="SAM" id="MobiDB-lite"/>
    </source>
</evidence>
<keyword evidence="4" id="KW-0963">Cytoplasm</keyword>
<feature type="compositionally biased region" description="Polar residues" evidence="7">
    <location>
        <begin position="1"/>
        <end position="15"/>
    </location>
</feature>
<feature type="compositionally biased region" description="Polar residues" evidence="7">
    <location>
        <begin position="368"/>
        <end position="383"/>
    </location>
</feature>
<evidence type="ECO:0000256" key="2">
    <source>
        <dbReference type="ARBA" id="ARBA00009866"/>
    </source>
</evidence>
<dbReference type="GO" id="GO:0008432">
    <property type="term" value="F:JUN kinase binding"/>
    <property type="evidence" value="ECO:0007669"/>
    <property type="project" value="TreeGrafter"/>
</dbReference>
<keyword evidence="5" id="KW-0597">Phosphoprotein</keyword>
<feature type="compositionally biased region" description="Basic and acidic residues" evidence="7">
    <location>
        <begin position="480"/>
        <end position="494"/>
    </location>
</feature>
<dbReference type="GO" id="GO:0007254">
    <property type="term" value="P:JNK cascade"/>
    <property type="evidence" value="ECO:0007669"/>
    <property type="project" value="TreeGrafter"/>
</dbReference>
<feature type="compositionally biased region" description="Basic and acidic residues" evidence="7">
    <location>
        <begin position="239"/>
        <end position="257"/>
    </location>
</feature>
<evidence type="ECO:0000313" key="11">
    <source>
        <dbReference type="RefSeq" id="XP_029284103.1"/>
    </source>
</evidence>
<dbReference type="Gene3D" id="2.30.30.40">
    <property type="entry name" value="SH3 Domains"/>
    <property type="match status" value="1"/>
</dbReference>
<dbReference type="InterPro" id="IPR001452">
    <property type="entry name" value="SH3_domain"/>
</dbReference>
<sequence length="854" mass="94370">MSGSSSRALSRTPLPSTRRCCTPPPSPPALFLFAPPSLSPSLFPSLSNPLASSSPPPPLLSAVDALLTYSMDSGGEGEEGWMEDQWEKWLTHDISLDEFEDDDLSEITEITDECGMSLNCNGPDINGRVRRGTNSMSGRAELGAVGQLQAEMLHLELIDGADGYRGDIESSKASAIAPPPLTTDPAAPLTMDTYRPKRPTTLNIFPIVPRTQDTLNNNSFGKKYSWQEKVSGSSSPLKTGERTPPREHSCLSDEDKVQGGGTQTKDRGTSTDAPCRHSHTSGHTKGSSTTAATRSKLQEKPPAPPPPQNYTPVPLYPAGKADAGGYQRERICYNTDVHLEPTEEIYLTPVQRSADPLDPPNAQDRPFLSQQTEQGRMSISSDTEGPPPYQPLPDRTNTSIYEEDEVYVPPPSYASCVEALITPPSIAPSSRSSLTLDLSLKGARTGAGVMLRPGSSVEYVDATDESYCGEDEDVDRVIMDGRMRNGGGKGDRGGSRVPLRTSMNSEASGLSYDSVKYTLVVDEHAQLELVSLRQCYQGYSDDSDSATVYDNCVSSPYESAIGEEYEEEDEDDEDGIQIGGVRREATACLSEDSTPEVDLHFSKKFLNVFMNGRSRSSSAESFGLYTCLINGEERDQSHRAVYRFVPRHDDELELEVDDPLLVEVQSEDYWYEGYNMRTGARGIFPAYYAIEMTKDAESYKVKSSEWMDRYRLKFLGSVQVPFHKGNDVLCAAMQKIATNRRMTVKYNPPSSCNLEISVKGIKLAVQEDYYACDRSNECSHFFQLKNVSFCGYHPKNSKYFGFITKHPADQRFACHVFVSEDSTKPLAESIGKAFQLYYKEFVDFSCPTEDIYLE</sequence>
<protein>
    <submittedName>
        <fullName evidence="11">C-Jun-amino-terminal kinase-interacting protein 1 isoform X1</fullName>
    </submittedName>
</protein>
<dbReference type="CDD" id="cd01212">
    <property type="entry name" value="PTB_JIP"/>
    <property type="match status" value="1"/>
</dbReference>
<dbReference type="GO" id="GO:0005737">
    <property type="term" value="C:cytoplasm"/>
    <property type="evidence" value="ECO:0007669"/>
    <property type="project" value="UniProtKB-SubCell"/>
</dbReference>
<feature type="compositionally biased region" description="Polar residues" evidence="7">
    <location>
        <begin position="228"/>
        <end position="237"/>
    </location>
</feature>
<feature type="domain" description="PID" evidence="8">
    <location>
        <begin position="710"/>
        <end position="843"/>
    </location>
</feature>
<evidence type="ECO:0000259" key="9">
    <source>
        <dbReference type="PROSITE" id="PS50002"/>
    </source>
</evidence>
<dbReference type="SUPFAM" id="SSF50044">
    <property type="entry name" value="SH3-domain"/>
    <property type="match status" value="1"/>
</dbReference>
<dbReference type="InterPro" id="IPR047178">
    <property type="entry name" value="JIP1_scaffold"/>
</dbReference>
<proteinExistence type="inferred from homology"/>
<dbReference type="Pfam" id="PF00640">
    <property type="entry name" value="PID"/>
    <property type="match status" value="1"/>
</dbReference>
<accession>A0A6J2PDH7</accession>
<evidence type="ECO:0000256" key="4">
    <source>
        <dbReference type="ARBA" id="ARBA00022490"/>
    </source>
</evidence>
<feature type="compositionally biased region" description="Low complexity" evidence="7">
    <location>
        <begin position="283"/>
        <end position="293"/>
    </location>
</feature>
<reference evidence="11" key="1">
    <citation type="submission" date="2025-08" db="UniProtKB">
        <authorList>
            <consortium name="RefSeq"/>
        </authorList>
    </citation>
    <scope>IDENTIFICATION</scope>
</reference>
<dbReference type="FunFam" id="2.30.30.40:FF:000032">
    <property type="entry name" value="Putative C-Jun-amino-terminal kinase-interacting protein 2"/>
    <property type="match status" value="1"/>
</dbReference>
<keyword evidence="11" id="KW-0418">Kinase</keyword>
<dbReference type="GO" id="GO:0005078">
    <property type="term" value="F:MAP-kinase scaffold activity"/>
    <property type="evidence" value="ECO:0007669"/>
    <property type="project" value="TreeGrafter"/>
</dbReference>
<feature type="domain" description="SH3" evidence="9">
    <location>
        <begin position="633"/>
        <end position="694"/>
    </location>
</feature>
<dbReference type="GO" id="GO:0046328">
    <property type="term" value="P:regulation of JNK cascade"/>
    <property type="evidence" value="ECO:0007669"/>
    <property type="project" value="InterPro"/>
</dbReference>
<dbReference type="InterPro" id="IPR011993">
    <property type="entry name" value="PH-like_dom_sf"/>
</dbReference>
<dbReference type="FunFam" id="2.30.29.30:FF:000108">
    <property type="entry name" value="C-Jun-amino-terminal kinase-interacting protein 1 isoform X2"/>
    <property type="match status" value="1"/>
</dbReference>
<keyword evidence="11" id="KW-0808">Transferase</keyword>
<dbReference type="InterPro" id="IPR006020">
    <property type="entry name" value="PTB/PI_dom"/>
</dbReference>
<feature type="region of interest" description="Disordered" evidence="7">
    <location>
        <begin position="480"/>
        <end position="499"/>
    </location>
</feature>